<evidence type="ECO:0000256" key="1">
    <source>
        <dbReference type="ARBA" id="ARBA00001933"/>
    </source>
</evidence>
<evidence type="ECO:0000313" key="11">
    <source>
        <dbReference type="Proteomes" id="UP000022910"/>
    </source>
</evidence>
<evidence type="ECO:0000313" key="10">
    <source>
        <dbReference type="EMBL" id="EXX50910.1"/>
    </source>
</evidence>
<dbReference type="InterPro" id="IPR004839">
    <property type="entry name" value="Aminotransferase_I/II_large"/>
</dbReference>
<comment type="caution">
    <text evidence="10">The sequence shown here is derived from an EMBL/GenBank/DDBJ whole genome shotgun (WGS) entry which is preliminary data.</text>
</comment>
<dbReference type="PRINTS" id="PR00799">
    <property type="entry name" value="TRANSAMINASE"/>
</dbReference>
<dbReference type="InterPro" id="IPR015424">
    <property type="entry name" value="PyrdxlP-dep_Trfase"/>
</dbReference>
<evidence type="ECO:0000256" key="6">
    <source>
        <dbReference type="ARBA" id="ARBA00022898"/>
    </source>
</evidence>
<dbReference type="Gene3D" id="3.90.1150.10">
    <property type="entry name" value="Aspartate Aminotransferase, domain 1"/>
    <property type="match status" value="1"/>
</dbReference>
<dbReference type="PANTHER" id="PTHR11879">
    <property type="entry name" value="ASPARTATE AMINOTRANSFERASE"/>
    <property type="match status" value="1"/>
</dbReference>
<comment type="similarity">
    <text evidence="2">Belongs to the class-I pyridoxal-phosphate-dependent aminotransferase family.</text>
</comment>
<dbReference type="FunFam" id="3.40.640.10:FF:000026">
    <property type="entry name" value="Aspartate aminotransferase"/>
    <property type="match status" value="1"/>
</dbReference>
<keyword evidence="4 8" id="KW-0032">Aminotransferase</keyword>
<keyword evidence="5 8" id="KW-0808">Transferase</keyword>
<accession>A0A015IAS2</accession>
<dbReference type="Proteomes" id="UP000022910">
    <property type="component" value="Unassembled WGS sequence"/>
</dbReference>
<evidence type="ECO:0000259" key="9">
    <source>
        <dbReference type="Pfam" id="PF00155"/>
    </source>
</evidence>
<reference evidence="10 11" key="1">
    <citation type="submission" date="2014-02" db="EMBL/GenBank/DDBJ databases">
        <title>Single nucleus genome sequencing reveals high similarity among nuclei of an endomycorrhizal fungus.</title>
        <authorList>
            <person name="Lin K."/>
            <person name="Geurts R."/>
            <person name="Zhang Z."/>
            <person name="Limpens E."/>
            <person name="Saunders D.G."/>
            <person name="Mu D."/>
            <person name="Pang E."/>
            <person name="Cao H."/>
            <person name="Cha H."/>
            <person name="Lin T."/>
            <person name="Zhou Q."/>
            <person name="Shang Y."/>
            <person name="Li Y."/>
            <person name="Ivanov S."/>
            <person name="Sharma T."/>
            <person name="Velzen R.V."/>
            <person name="Ruijter N.D."/>
            <person name="Aanen D.K."/>
            <person name="Win J."/>
            <person name="Kamoun S."/>
            <person name="Bisseling T."/>
            <person name="Huang S."/>
        </authorList>
    </citation>
    <scope>NUCLEOTIDE SEQUENCE [LARGE SCALE GENOMIC DNA]</scope>
    <source>
        <strain evidence="11">DAOM197198w</strain>
    </source>
</reference>
<dbReference type="OMA" id="VGACTIV"/>
<protein>
    <recommendedName>
        <fullName evidence="8">Aspartate aminotransferase</fullName>
        <ecNumber evidence="8">2.6.1.1</ecNumber>
    </recommendedName>
</protein>
<evidence type="ECO:0000256" key="4">
    <source>
        <dbReference type="ARBA" id="ARBA00022576"/>
    </source>
</evidence>
<dbReference type="InterPro" id="IPR015422">
    <property type="entry name" value="PyrdxlP-dep_Trfase_small"/>
</dbReference>
<keyword evidence="11" id="KW-1185">Reference proteome</keyword>
<dbReference type="OrthoDB" id="6752799at2759"/>
<sequence length="425" mass="47835">MLSSYLSRTLKSPVKYSVPLRAFITSWAHVPQGPPDAILGITDAYRKDDHPKKMNLGVGAYRDDNGKPYVLNSVRKAEQLILQDKLDKEYLAITGLASFTKEAVLLAYGKDSEPLKEGRISVTQSISGTGALRIGGVFLNRFYPHNKKIFVPIPTWGNHGAVFKDSGLEVGQYRYYDKSTNGLDFKGFVEDIQNAPENSIFLLHACAHNPTGVDPRPNQWDQISEIIKERKHFAFFDMAYQGFASGDADRDSYAIRKFVSDGHKICLSQSFAKNMGLYGERAGAFSIISGSPKEKEAVDSQLKILIRPMYSNPPLNGARIASYVLSNPELKKEWLGEVKLMADRIITMRDLLKKHLVEDFKSKHNWNHITDQIGMFCYTGLKPEQVERLTKEFHVYLTKDGRISIAGITSHNVEYLANAIHEVTR</sequence>
<comment type="catalytic activity">
    <reaction evidence="7 8">
        <text>L-aspartate + 2-oxoglutarate = oxaloacetate + L-glutamate</text>
        <dbReference type="Rhea" id="RHEA:21824"/>
        <dbReference type="ChEBI" id="CHEBI:16452"/>
        <dbReference type="ChEBI" id="CHEBI:16810"/>
        <dbReference type="ChEBI" id="CHEBI:29985"/>
        <dbReference type="ChEBI" id="CHEBI:29991"/>
        <dbReference type="EC" id="2.6.1.1"/>
    </reaction>
</comment>
<dbReference type="EMBL" id="JEMT01029756">
    <property type="protein sequence ID" value="EXX50910.1"/>
    <property type="molecule type" value="Genomic_DNA"/>
</dbReference>
<dbReference type="STRING" id="1432141.A0A015IAS2"/>
<dbReference type="PANTHER" id="PTHR11879:SF22">
    <property type="entry name" value="ASPARTATE AMINOTRANSFERASE, MITOCHONDRIAL"/>
    <property type="match status" value="1"/>
</dbReference>
<comment type="subunit">
    <text evidence="3 8">Homodimer.</text>
</comment>
<dbReference type="PROSITE" id="PS00105">
    <property type="entry name" value="AA_TRANSFER_CLASS_1"/>
    <property type="match status" value="1"/>
</dbReference>
<dbReference type="GO" id="GO:0006533">
    <property type="term" value="P:L-aspartate catabolic process"/>
    <property type="evidence" value="ECO:0007669"/>
    <property type="project" value="TreeGrafter"/>
</dbReference>
<dbReference type="InterPro" id="IPR004838">
    <property type="entry name" value="NHTrfase_class1_PyrdxlP-BS"/>
</dbReference>
<gene>
    <name evidence="10" type="ORF">RirG_266350</name>
</gene>
<name>A0A015IAS2_RHIIW</name>
<dbReference type="HOGENOM" id="CLU_032440_1_2_1"/>
<evidence type="ECO:0000256" key="7">
    <source>
        <dbReference type="ARBA" id="ARBA00049185"/>
    </source>
</evidence>
<dbReference type="GO" id="GO:0005739">
    <property type="term" value="C:mitochondrion"/>
    <property type="evidence" value="ECO:0007669"/>
    <property type="project" value="TreeGrafter"/>
</dbReference>
<proteinExistence type="inferred from homology"/>
<dbReference type="GO" id="GO:0004069">
    <property type="term" value="F:L-aspartate:2-oxoglutarate aminotransferase activity"/>
    <property type="evidence" value="ECO:0007669"/>
    <property type="project" value="UniProtKB-EC"/>
</dbReference>
<dbReference type="SMR" id="A0A015IAS2"/>
<dbReference type="InterPro" id="IPR015421">
    <property type="entry name" value="PyrdxlP-dep_Trfase_major"/>
</dbReference>
<evidence type="ECO:0000256" key="2">
    <source>
        <dbReference type="ARBA" id="ARBA00007441"/>
    </source>
</evidence>
<dbReference type="InterPro" id="IPR000796">
    <property type="entry name" value="Asp_trans"/>
</dbReference>
<dbReference type="Gene3D" id="3.40.640.10">
    <property type="entry name" value="Type I PLP-dependent aspartate aminotransferase-like (Major domain)"/>
    <property type="match status" value="1"/>
</dbReference>
<dbReference type="EC" id="2.6.1.1" evidence="8"/>
<comment type="miscellaneous">
    <text evidence="8">In eukaryotes there are cytoplasmic, mitochondrial and chloroplastic isozymes.</text>
</comment>
<organism evidence="10 11">
    <name type="scientific">Rhizophagus irregularis (strain DAOM 197198w)</name>
    <name type="common">Glomus intraradices</name>
    <dbReference type="NCBI Taxonomy" id="1432141"/>
    <lineage>
        <taxon>Eukaryota</taxon>
        <taxon>Fungi</taxon>
        <taxon>Fungi incertae sedis</taxon>
        <taxon>Mucoromycota</taxon>
        <taxon>Glomeromycotina</taxon>
        <taxon>Glomeromycetes</taxon>
        <taxon>Glomerales</taxon>
        <taxon>Glomeraceae</taxon>
        <taxon>Rhizophagus</taxon>
    </lineage>
</organism>
<dbReference type="Pfam" id="PF00155">
    <property type="entry name" value="Aminotran_1_2"/>
    <property type="match status" value="1"/>
</dbReference>
<feature type="domain" description="Aminotransferase class I/classII large" evidence="9">
    <location>
        <begin position="52"/>
        <end position="420"/>
    </location>
</feature>
<comment type="cofactor">
    <cofactor evidence="1">
        <name>pyridoxal 5'-phosphate</name>
        <dbReference type="ChEBI" id="CHEBI:597326"/>
    </cofactor>
</comment>
<keyword evidence="6" id="KW-0663">Pyridoxal phosphate</keyword>
<dbReference type="AlphaFoldDB" id="A0A015IAS2"/>
<evidence type="ECO:0000256" key="5">
    <source>
        <dbReference type="ARBA" id="ARBA00022679"/>
    </source>
</evidence>
<dbReference type="CDD" id="cd00609">
    <property type="entry name" value="AAT_like"/>
    <property type="match status" value="1"/>
</dbReference>
<dbReference type="SUPFAM" id="SSF53383">
    <property type="entry name" value="PLP-dependent transferases"/>
    <property type="match status" value="1"/>
</dbReference>
<evidence type="ECO:0000256" key="3">
    <source>
        <dbReference type="ARBA" id="ARBA00011738"/>
    </source>
</evidence>
<dbReference type="GO" id="GO:0030170">
    <property type="term" value="F:pyridoxal phosphate binding"/>
    <property type="evidence" value="ECO:0007669"/>
    <property type="project" value="InterPro"/>
</dbReference>
<dbReference type="FunFam" id="3.90.1150.10:FF:000001">
    <property type="entry name" value="Aspartate aminotransferase"/>
    <property type="match status" value="1"/>
</dbReference>
<dbReference type="NCBIfam" id="NF006719">
    <property type="entry name" value="PRK09257.1"/>
    <property type="match status" value="1"/>
</dbReference>
<evidence type="ECO:0000256" key="8">
    <source>
        <dbReference type="RuleBase" id="RU000480"/>
    </source>
</evidence>